<sequence length="70" mass="7731">MSPILSELKSVLEDTVTIIKIDVDKNPAAAQAYNVQGVPTLILFKNGEIKWRQSGVLTSVQLQQVINQHT</sequence>
<dbReference type="PANTHER" id="PTHR45663:SF11">
    <property type="entry name" value="GEO12009P1"/>
    <property type="match status" value="1"/>
</dbReference>
<dbReference type="PANTHER" id="PTHR45663">
    <property type="entry name" value="GEO12009P1"/>
    <property type="match status" value="1"/>
</dbReference>
<dbReference type="GO" id="GO:0015035">
    <property type="term" value="F:protein-disulfide reductase activity"/>
    <property type="evidence" value="ECO:0007669"/>
    <property type="project" value="TreeGrafter"/>
</dbReference>
<accession>R9GT78</accession>
<dbReference type="CDD" id="cd02947">
    <property type="entry name" value="TRX_family"/>
    <property type="match status" value="1"/>
</dbReference>
<proteinExistence type="predicted"/>
<organism evidence="2 3">
    <name type="scientific">Arcticibacter svalbardensis MN12-7</name>
    <dbReference type="NCBI Taxonomy" id="1150600"/>
    <lineage>
        <taxon>Bacteria</taxon>
        <taxon>Pseudomonadati</taxon>
        <taxon>Bacteroidota</taxon>
        <taxon>Sphingobacteriia</taxon>
        <taxon>Sphingobacteriales</taxon>
        <taxon>Sphingobacteriaceae</taxon>
        <taxon>Arcticibacter</taxon>
    </lineage>
</organism>
<dbReference type="eggNOG" id="COG0526">
    <property type="taxonomic scope" value="Bacteria"/>
</dbReference>
<dbReference type="STRING" id="1150600.ADIARSV_1882"/>
<dbReference type="InterPro" id="IPR013766">
    <property type="entry name" value="Thioredoxin_domain"/>
</dbReference>
<evidence type="ECO:0000313" key="2">
    <source>
        <dbReference type="EMBL" id="EOR94921.1"/>
    </source>
</evidence>
<dbReference type="Proteomes" id="UP000014174">
    <property type="component" value="Unassembled WGS sequence"/>
</dbReference>
<gene>
    <name evidence="2" type="ORF">ADIARSV_1882</name>
</gene>
<dbReference type="Gene3D" id="3.40.30.10">
    <property type="entry name" value="Glutaredoxin"/>
    <property type="match status" value="1"/>
</dbReference>
<name>R9GT78_9SPHI</name>
<dbReference type="EMBL" id="AQPN01000071">
    <property type="protein sequence ID" value="EOR94921.1"/>
    <property type="molecule type" value="Genomic_DNA"/>
</dbReference>
<keyword evidence="3" id="KW-1185">Reference proteome</keyword>
<feature type="domain" description="Thioredoxin" evidence="1">
    <location>
        <begin position="1"/>
        <end position="67"/>
    </location>
</feature>
<dbReference type="PATRIC" id="fig|1150600.3.peg.1855"/>
<evidence type="ECO:0000259" key="1">
    <source>
        <dbReference type="Pfam" id="PF00085"/>
    </source>
</evidence>
<dbReference type="GO" id="GO:0045454">
    <property type="term" value="P:cell redox homeostasis"/>
    <property type="evidence" value="ECO:0007669"/>
    <property type="project" value="TreeGrafter"/>
</dbReference>
<dbReference type="GO" id="GO:0005829">
    <property type="term" value="C:cytosol"/>
    <property type="evidence" value="ECO:0007669"/>
    <property type="project" value="TreeGrafter"/>
</dbReference>
<protein>
    <submittedName>
        <fullName evidence="2">Thioredoxin C-2</fullName>
    </submittedName>
</protein>
<dbReference type="SUPFAM" id="SSF52833">
    <property type="entry name" value="Thioredoxin-like"/>
    <property type="match status" value="1"/>
</dbReference>
<reference evidence="2 3" key="1">
    <citation type="journal article" date="2013" name="Genome Announc.">
        <title>Draft Genome Sequence of Arcticibacter svalbardensis Strain MN12-7T, a Member of the Family Sphingobacteriaceae Isolated from an Arctic Soil Sample.</title>
        <authorList>
            <person name="Shivaji S."/>
            <person name="Ara S."/>
            <person name="Prasad S."/>
            <person name="Manasa B.P."/>
            <person name="Begum Z."/>
            <person name="Singh A."/>
            <person name="Kumar Pinnaka A."/>
        </authorList>
    </citation>
    <scope>NUCLEOTIDE SEQUENCE [LARGE SCALE GENOMIC DNA]</scope>
    <source>
        <strain evidence="2 3">MN12-7</strain>
    </source>
</reference>
<evidence type="ECO:0000313" key="3">
    <source>
        <dbReference type="Proteomes" id="UP000014174"/>
    </source>
</evidence>
<dbReference type="AlphaFoldDB" id="R9GT78"/>
<dbReference type="InterPro" id="IPR036249">
    <property type="entry name" value="Thioredoxin-like_sf"/>
</dbReference>
<comment type="caution">
    <text evidence="2">The sequence shown here is derived from an EMBL/GenBank/DDBJ whole genome shotgun (WGS) entry which is preliminary data.</text>
</comment>
<dbReference type="Pfam" id="PF00085">
    <property type="entry name" value="Thioredoxin"/>
    <property type="match status" value="1"/>
</dbReference>